<feature type="compositionally biased region" description="Polar residues" evidence="1">
    <location>
        <begin position="1"/>
        <end position="20"/>
    </location>
</feature>
<feature type="region of interest" description="Disordered" evidence="1">
    <location>
        <begin position="1"/>
        <end position="21"/>
    </location>
</feature>
<evidence type="ECO:0000313" key="3">
    <source>
        <dbReference type="Proteomes" id="UP001487740"/>
    </source>
</evidence>
<dbReference type="Proteomes" id="UP001487740">
    <property type="component" value="Unassembled WGS sequence"/>
</dbReference>
<reference evidence="2 3" key="1">
    <citation type="submission" date="2023-03" db="EMBL/GenBank/DDBJ databases">
        <title>High-quality genome of Scylla paramamosain provides insights in environmental adaptation.</title>
        <authorList>
            <person name="Zhang L."/>
        </authorList>
    </citation>
    <scope>NUCLEOTIDE SEQUENCE [LARGE SCALE GENOMIC DNA]</scope>
    <source>
        <strain evidence="2">LZ_2023a</strain>
        <tissue evidence="2">Muscle</tissue>
    </source>
</reference>
<accession>A0AAW0UV14</accession>
<evidence type="ECO:0000256" key="1">
    <source>
        <dbReference type="SAM" id="MobiDB-lite"/>
    </source>
</evidence>
<proteinExistence type="predicted"/>
<keyword evidence="3" id="KW-1185">Reference proteome</keyword>
<name>A0AAW0UV14_SCYPA</name>
<evidence type="ECO:0000313" key="2">
    <source>
        <dbReference type="EMBL" id="KAK8403963.1"/>
    </source>
</evidence>
<sequence length="71" mass="7733">MTANTDHPTSLHINPHTSHQARARIGITPVASTVTRRDPGMIRVTIITVKRRAGNKWCPLVLLGCHSSPQG</sequence>
<comment type="caution">
    <text evidence="2">The sequence shown here is derived from an EMBL/GenBank/DDBJ whole genome shotgun (WGS) entry which is preliminary data.</text>
</comment>
<dbReference type="EMBL" id="JARAKH010000005">
    <property type="protein sequence ID" value="KAK8403963.1"/>
    <property type="molecule type" value="Genomic_DNA"/>
</dbReference>
<protein>
    <submittedName>
        <fullName evidence="2">Uncharacterized protein</fullName>
    </submittedName>
</protein>
<gene>
    <name evidence="2" type="ORF">O3P69_000189</name>
</gene>
<dbReference type="AlphaFoldDB" id="A0AAW0UV14"/>
<organism evidence="2 3">
    <name type="scientific">Scylla paramamosain</name>
    <name type="common">Mud crab</name>
    <dbReference type="NCBI Taxonomy" id="85552"/>
    <lineage>
        <taxon>Eukaryota</taxon>
        <taxon>Metazoa</taxon>
        <taxon>Ecdysozoa</taxon>
        <taxon>Arthropoda</taxon>
        <taxon>Crustacea</taxon>
        <taxon>Multicrustacea</taxon>
        <taxon>Malacostraca</taxon>
        <taxon>Eumalacostraca</taxon>
        <taxon>Eucarida</taxon>
        <taxon>Decapoda</taxon>
        <taxon>Pleocyemata</taxon>
        <taxon>Brachyura</taxon>
        <taxon>Eubrachyura</taxon>
        <taxon>Portunoidea</taxon>
        <taxon>Portunidae</taxon>
        <taxon>Portuninae</taxon>
        <taxon>Scylla</taxon>
    </lineage>
</organism>